<name>A0A4V3WTS6_9MICO</name>
<comment type="similarity">
    <text evidence="2">Belongs to the EamA transporter family.</text>
</comment>
<feature type="transmembrane region" description="Helical" evidence="6">
    <location>
        <begin position="177"/>
        <end position="195"/>
    </location>
</feature>
<evidence type="ECO:0000256" key="4">
    <source>
        <dbReference type="ARBA" id="ARBA00022989"/>
    </source>
</evidence>
<evidence type="ECO:0000313" key="8">
    <source>
        <dbReference type="EMBL" id="THG33087.1"/>
    </source>
</evidence>
<comment type="subcellular location">
    <subcellularLocation>
        <location evidence="1">Membrane</location>
        <topology evidence="1">Multi-pass membrane protein</topology>
    </subcellularLocation>
</comment>
<dbReference type="PANTHER" id="PTHR32322">
    <property type="entry name" value="INNER MEMBRANE TRANSPORTER"/>
    <property type="match status" value="1"/>
</dbReference>
<comment type="caution">
    <text evidence="8">The sequence shown here is derived from an EMBL/GenBank/DDBJ whole genome shotgun (WGS) entry which is preliminary data.</text>
</comment>
<feature type="domain" description="EamA" evidence="7">
    <location>
        <begin position="147"/>
        <end position="275"/>
    </location>
</feature>
<feature type="transmembrane region" description="Helical" evidence="6">
    <location>
        <begin position="97"/>
        <end position="117"/>
    </location>
</feature>
<evidence type="ECO:0000256" key="5">
    <source>
        <dbReference type="ARBA" id="ARBA00023136"/>
    </source>
</evidence>
<feature type="transmembrane region" description="Helical" evidence="6">
    <location>
        <begin position="124"/>
        <end position="141"/>
    </location>
</feature>
<gene>
    <name evidence="8" type="ORF">E6C64_01630</name>
</gene>
<keyword evidence="3 6" id="KW-0812">Transmembrane</keyword>
<accession>A0A4V3WTS6</accession>
<dbReference type="AlphaFoldDB" id="A0A4V3WTS6"/>
<reference evidence="8 9" key="1">
    <citation type="submission" date="2019-04" db="EMBL/GenBank/DDBJ databases">
        <authorList>
            <person name="Jiang L."/>
        </authorList>
    </citation>
    <scope>NUCLEOTIDE SEQUENCE [LARGE SCALE GENOMIC DNA]</scope>
    <source>
        <strain evidence="8 9">YIM 131853</strain>
    </source>
</reference>
<feature type="transmembrane region" description="Helical" evidence="6">
    <location>
        <begin position="265"/>
        <end position="283"/>
    </location>
</feature>
<dbReference type="EMBL" id="SSSM01000001">
    <property type="protein sequence ID" value="THG33087.1"/>
    <property type="molecule type" value="Genomic_DNA"/>
</dbReference>
<keyword evidence="9" id="KW-1185">Reference proteome</keyword>
<dbReference type="InterPro" id="IPR000620">
    <property type="entry name" value="EamA_dom"/>
</dbReference>
<keyword evidence="5 6" id="KW-0472">Membrane</keyword>
<dbReference type="InterPro" id="IPR037185">
    <property type="entry name" value="EmrE-like"/>
</dbReference>
<dbReference type="GO" id="GO:0016020">
    <property type="term" value="C:membrane"/>
    <property type="evidence" value="ECO:0007669"/>
    <property type="project" value="UniProtKB-SubCell"/>
</dbReference>
<sequence length="299" mass="30689">MGTKRTGRPTGRPSIAVAGPIVGALSVQSGAGVAVTILPIVGPIGVVALRQTFAALVLLPALRGKERLRWATVWPALILGLSLVVMNIAIYEAFDRIELGLAVTLEFLGPLAIALLSSRRLRDLLCGIAAGIGVALLTGSVSGLDLLGVLFALLAGVAWAVYIIFSSRVAASLEGVRGTAMASIVAAVITAPFLIGQLVRLSPDELVHVLLVGCAVGVLSSAVPYSLDVLILRRIPRSLFSVLQSIQPAAAALSGLVILHQTLAPLQLAGLAVISGANAFAVVGSTRRRPAPGPQPEPV</sequence>
<protein>
    <submittedName>
        <fullName evidence="8">EamA family transporter</fullName>
    </submittedName>
</protein>
<feature type="transmembrane region" description="Helical" evidence="6">
    <location>
        <begin position="71"/>
        <end position="91"/>
    </location>
</feature>
<feature type="transmembrane region" description="Helical" evidence="6">
    <location>
        <begin position="207"/>
        <end position="227"/>
    </location>
</feature>
<feature type="transmembrane region" description="Helical" evidence="6">
    <location>
        <begin position="40"/>
        <end position="59"/>
    </location>
</feature>
<dbReference type="RefSeq" id="WP_136425868.1">
    <property type="nucleotide sequence ID" value="NZ_SSSM01000001.1"/>
</dbReference>
<evidence type="ECO:0000259" key="7">
    <source>
        <dbReference type="Pfam" id="PF00892"/>
    </source>
</evidence>
<evidence type="ECO:0000256" key="1">
    <source>
        <dbReference type="ARBA" id="ARBA00004141"/>
    </source>
</evidence>
<proteinExistence type="inferred from homology"/>
<dbReference type="SUPFAM" id="SSF103481">
    <property type="entry name" value="Multidrug resistance efflux transporter EmrE"/>
    <property type="match status" value="2"/>
</dbReference>
<evidence type="ECO:0000256" key="3">
    <source>
        <dbReference type="ARBA" id="ARBA00022692"/>
    </source>
</evidence>
<dbReference type="InterPro" id="IPR050638">
    <property type="entry name" value="AA-Vitamin_Transporters"/>
</dbReference>
<dbReference type="OrthoDB" id="9815120at2"/>
<evidence type="ECO:0000256" key="6">
    <source>
        <dbReference type="SAM" id="Phobius"/>
    </source>
</evidence>
<dbReference type="Proteomes" id="UP000309133">
    <property type="component" value="Unassembled WGS sequence"/>
</dbReference>
<evidence type="ECO:0000313" key="9">
    <source>
        <dbReference type="Proteomes" id="UP000309133"/>
    </source>
</evidence>
<dbReference type="Pfam" id="PF00892">
    <property type="entry name" value="EamA"/>
    <property type="match status" value="1"/>
</dbReference>
<feature type="transmembrane region" description="Helical" evidence="6">
    <location>
        <begin position="239"/>
        <end position="259"/>
    </location>
</feature>
<evidence type="ECO:0000256" key="2">
    <source>
        <dbReference type="ARBA" id="ARBA00007362"/>
    </source>
</evidence>
<feature type="transmembrane region" description="Helical" evidence="6">
    <location>
        <begin position="147"/>
        <end position="165"/>
    </location>
</feature>
<dbReference type="PANTHER" id="PTHR32322:SF2">
    <property type="entry name" value="EAMA DOMAIN-CONTAINING PROTEIN"/>
    <property type="match status" value="1"/>
</dbReference>
<organism evidence="8 9">
    <name type="scientific">Naasia lichenicola</name>
    <dbReference type="NCBI Taxonomy" id="2565933"/>
    <lineage>
        <taxon>Bacteria</taxon>
        <taxon>Bacillati</taxon>
        <taxon>Actinomycetota</taxon>
        <taxon>Actinomycetes</taxon>
        <taxon>Micrococcales</taxon>
        <taxon>Microbacteriaceae</taxon>
        <taxon>Naasia</taxon>
    </lineage>
</organism>
<keyword evidence="4 6" id="KW-1133">Transmembrane helix</keyword>